<sequence length="128" mass="14545">MVFLLAGIWVWRIGVRPAVSLTRDKLLIRNPFSSSRIPLRDVVALDPGYVGIVVKTTDKTKYQVWAVQKSNLANWAGWHTRADHVAEEIRKAALNAGAPVLPSNSLPRPTRRHYTRGFRPRHTRKDPD</sequence>
<name>A0A8J3PSU6_9ACTN</name>
<organism evidence="2 3">
    <name type="scientific">Planotetraspora kaengkrachanensis</name>
    <dbReference type="NCBI Taxonomy" id="575193"/>
    <lineage>
        <taxon>Bacteria</taxon>
        <taxon>Bacillati</taxon>
        <taxon>Actinomycetota</taxon>
        <taxon>Actinomycetes</taxon>
        <taxon>Streptosporangiales</taxon>
        <taxon>Streptosporangiaceae</taxon>
        <taxon>Planotetraspora</taxon>
    </lineage>
</organism>
<feature type="compositionally biased region" description="Basic residues" evidence="1">
    <location>
        <begin position="109"/>
        <end position="128"/>
    </location>
</feature>
<reference evidence="2 3" key="1">
    <citation type="submission" date="2021-01" db="EMBL/GenBank/DDBJ databases">
        <title>Whole genome shotgun sequence of Planotetraspora kaengkrachanensis NBRC 104272.</title>
        <authorList>
            <person name="Komaki H."/>
            <person name="Tamura T."/>
        </authorList>
    </citation>
    <scope>NUCLEOTIDE SEQUENCE [LARGE SCALE GENOMIC DNA]</scope>
    <source>
        <strain evidence="2 3">NBRC 104272</strain>
    </source>
</reference>
<feature type="region of interest" description="Disordered" evidence="1">
    <location>
        <begin position="98"/>
        <end position="128"/>
    </location>
</feature>
<protein>
    <submittedName>
        <fullName evidence="2">Uncharacterized protein</fullName>
    </submittedName>
</protein>
<proteinExistence type="predicted"/>
<accession>A0A8J3PSU6</accession>
<evidence type="ECO:0000256" key="1">
    <source>
        <dbReference type="SAM" id="MobiDB-lite"/>
    </source>
</evidence>
<evidence type="ECO:0000313" key="3">
    <source>
        <dbReference type="Proteomes" id="UP000630097"/>
    </source>
</evidence>
<dbReference type="EMBL" id="BONV01000015">
    <property type="protein sequence ID" value="GIG80762.1"/>
    <property type="molecule type" value="Genomic_DNA"/>
</dbReference>
<dbReference type="AlphaFoldDB" id="A0A8J3PSU6"/>
<keyword evidence="3" id="KW-1185">Reference proteome</keyword>
<dbReference type="RefSeq" id="WP_203884147.1">
    <property type="nucleotide sequence ID" value="NZ_BAABHH010000014.1"/>
</dbReference>
<gene>
    <name evidence="2" type="ORF">Pka01_38890</name>
</gene>
<evidence type="ECO:0000313" key="2">
    <source>
        <dbReference type="EMBL" id="GIG80762.1"/>
    </source>
</evidence>
<comment type="caution">
    <text evidence="2">The sequence shown here is derived from an EMBL/GenBank/DDBJ whole genome shotgun (WGS) entry which is preliminary data.</text>
</comment>
<dbReference type="Proteomes" id="UP000630097">
    <property type="component" value="Unassembled WGS sequence"/>
</dbReference>